<name>A0ABT6N7D6_9SPHN</name>
<comment type="caution">
    <text evidence="2">The sequence shown here is derived from an EMBL/GenBank/DDBJ whole genome shotgun (WGS) entry which is preliminary data.</text>
</comment>
<evidence type="ECO:0000313" key="3">
    <source>
        <dbReference type="Proteomes" id="UP001160625"/>
    </source>
</evidence>
<dbReference type="Proteomes" id="UP001160625">
    <property type="component" value="Unassembled WGS sequence"/>
</dbReference>
<sequence length="73" mass="8355">MFEATRTLSAQSLSAALIRRRKPLMLAPPAYAVEMPIELVEETEARWPGWKQDLRFFLGCYAAGLVFFFIMLS</sequence>
<keyword evidence="1" id="KW-1133">Transmembrane helix</keyword>
<keyword evidence="1" id="KW-0812">Transmembrane</keyword>
<feature type="transmembrane region" description="Helical" evidence="1">
    <location>
        <begin position="56"/>
        <end position="72"/>
    </location>
</feature>
<evidence type="ECO:0000256" key="1">
    <source>
        <dbReference type="SAM" id="Phobius"/>
    </source>
</evidence>
<reference evidence="2" key="1">
    <citation type="submission" date="2023-04" db="EMBL/GenBank/DDBJ databases">
        <title>Sphingomonas sp. MAHUQ-71 isolated from rice field.</title>
        <authorList>
            <person name="Huq M.A."/>
        </authorList>
    </citation>
    <scope>NUCLEOTIDE SEQUENCE</scope>
    <source>
        <strain evidence="2">MAHUQ-71</strain>
    </source>
</reference>
<protein>
    <submittedName>
        <fullName evidence="2">Uncharacterized protein</fullName>
    </submittedName>
</protein>
<keyword evidence="1" id="KW-0472">Membrane</keyword>
<evidence type="ECO:0000313" key="2">
    <source>
        <dbReference type="EMBL" id="MDH7641010.1"/>
    </source>
</evidence>
<dbReference type="RefSeq" id="WP_281046349.1">
    <property type="nucleotide sequence ID" value="NZ_JARYGZ010000005.1"/>
</dbReference>
<proteinExistence type="predicted"/>
<gene>
    <name evidence="2" type="ORF">QGN17_19915</name>
</gene>
<accession>A0ABT6N7D6</accession>
<organism evidence="2 3">
    <name type="scientific">Sphingomonas oryzagri</name>
    <dbReference type="NCBI Taxonomy" id="3042314"/>
    <lineage>
        <taxon>Bacteria</taxon>
        <taxon>Pseudomonadati</taxon>
        <taxon>Pseudomonadota</taxon>
        <taxon>Alphaproteobacteria</taxon>
        <taxon>Sphingomonadales</taxon>
        <taxon>Sphingomonadaceae</taxon>
        <taxon>Sphingomonas</taxon>
    </lineage>
</organism>
<keyword evidence="3" id="KW-1185">Reference proteome</keyword>
<dbReference type="EMBL" id="JARYGZ010000005">
    <property type="protein sequence ID" value="MDH7641010.1"/>
    <property type="molecule type" value="Genomic_DNA"/>
</dbReference>